<accession>A0A1M5RHS4</accession>
<evidence type="ECO:0000313" key="2">
    <source>
        <dbReference type="Proteomes" id="UP000184112"/>
    </source>
</evidence>
<dbReference type="InterPro" id="IPR011473">
    <property type="entry name" value="DUF1579"/>
</dbReference>
<dbReference type="Pfam" id="PF07617">
    <property type="entry name" value="DUF1579"/>
    <property type="match status" value="1"/>
</dbReference>
<proteinExistence type="predicted"/>
<sequence>MKKLTTALVLFAMCFVSCKKEIKTETITEKDSDTVKTEQAEAEPVLDSVAQMKAWQAYATPGNPHKLMADEVGTWNCDMTFWSEANGKPEKATSVAVIRMILGGRYQEADYKGTMMGQPFEGKSTLAYNNASQEYTTTFIDNMGTGMMVAMGKYDEKTKSMELKGEMVNPLNGKKTPYREVYTIVDPATRKMEMFDTKNGTEYKSMEIIMKKK</sequence>
<evidence type="ECO:0000313" key="1">
    <source>
        <dbReference type="EMBL" id="SHH25791.1"/>
    </source>
</evidence>
<name>A0A1M5RHS4_FLAJO</name>
<reference evidence="1 2" key="1">
    <citation type="submission" date="2016-11" db="EMBL/GenBank/DDBJ databases">
        <authorList>
            <person name="Jaros S."/>
            <person name="Januszkiewicz K."/>
            <person name="Wedrychowicz H."/>
        </authorList>
    </citation>
    <scope>NUCLEOTIDE SEQUENCE [LARGE SCALE GENOMIC DNA]</scope>
    <source>
        <strain evidence="1 2">DSM 6792</strain>
    </source>
</reference>
<protein>
    <recommendedName>
        <fullName evidence="3">DUF1579 domain-containing protein</fullName>
    </recommendedName>
</protein>
<evidence type="ECO:0008006" key="3">
    <source>
        <dbReference type="Google" id="ProtNLM"/>
    </source>
</evidence>
<gene>
    <name evidence="1" type="ORF">SAMN05444388_108153</name>
</gene>
<dbReference type="RefSeq" id="WP_073410258.1">
    <property type="nucleotide sequence ID" value="NZ_FQWH01000008.1"/>
</dbReference>
<organism evidence="1 2">
    <name type="scientific">Flavobacterium johnsoniae</name>
    <name type="common">Cytophaga johnsonae</name>
    <dbReference type="NCBI Taxonomy" id="986"/>
    <lineage>
        <taxon>Bacteria</taxon>
        <taxon>Pseudomonadati</taxon>
        <taxon>Bacteroidota</taxon>
        <taxon>Flavobacteriia</taxon>
        <taxon>Flavobacteriales</taxon>
        <taxon>Flavobacteriaceae</taxon>
        <taxon>Flavobacterium</taxon>
    </lineage>
</organism>
<dbReference type="Proteomes" id="UP000184112">
    <property type="component" value="Unassembled WGS sequence"/>
</dbReference>
<dbReference type="AlphaFoldDB" id="A0A1M5RHS4"/>
<dbReference type="EMBL" id="FQWH01000008">
    <property type="protein sequence ID" value="SHH25791.1"/>
    <property type="molecule type" value="Genomic_DNA"/>
</dbReference>